<dbReference type="PANTHER" id="PTHR30033:SF1">
    <property type="entry name" value="FLAGELLAR HOOK-ASSOCIATED PROTEIN 1"/>
    <property type="match status" value="1"/>
</dbReference>
<keyword evidence="10" id="KW-0282">Flagellum</keyword>
<feature type="domain" description="Flagellar basal-body/hook protein C-terminal" evidence="8">
    <location>
        <begin position="433"/>
        <end position="468"/>
    </location>
</feature>
<evidence type="ECO:0000256" key="3">
    <source>
        <dbReference type="ARBA" id="ARBA00009677"/>
    </source>
</evidence>
<dbReference type="GO" id="GO:0005198">
    <property type="term" value="F:structural molecule activity"/>
    <property type="evidence" value="ECO:0007669"/>
    <property type="project" value="InterPro"/>
</dbReference>
<keyword evidence="10" id="KW-0966">Cell projection</keyword>
<evidence type="ECO:0000259" key="8">
    <source>
        <dbReference type="Pfam" id="PF06429"/>
    </source>
</evidence>
<dbReference type="Pfam" id="PF00460">
    <property type="entry name" value="Flg_bb_rod"/>
    <property type="match status" value="1"/>
</dbReference>
<dbReference type="InterPro" id="IPR010930">
    <property type="entry name" value="Flg_bb/hook_C_dom"/>
</dbReference>
<gene>
    <name evidence="10" type="primary">flgK</name>
    <name evidence="10" type="ORF">HZZ10_14125</name>
</gene>
<feature type="domain" description="Flagellar basal body rod protein N-terminal" evidence="7">
    <location>
        <begin position="7"/>
        <end position="37"/>
    </location>
</feature>
<comment type="caution">
    <text evidence="10">The sequence shown here is derived from an EMBL/GenBank/DDBJ whole genome shotgun (WGS) entry which is preliminary data.</text>
</comment>
<evidence type="ECO:0000256" key="2">
    <source>
        <dbReference type="ARBA" id="ARBA00004613"/>
    </source>
</evidence>
<evidence type="ECO:0000259" key="9">
    <source>
        <dbReference type="Pfam" id="PF22638"/>
    </source>
</evidence>
<evidence type="ECO:0000256" key="4">
    <source>
        <dbReference type="ARBA" id="ARBA00016244"/>
    </source>
</evidence>
<dbReference type="PANTHER" id="PTHR30033">
    <property type="entry name" value="FLAGELLAR HOOK-ASSOCIATED PROTEIN 1"/>
    <property type="match status" value="1"/>
</dbReference>
<organism evidence="10 11">
    <name type="scientific">Sanguibacter inulinus</name>
    <dbReference type="NCBI Taxonomy" id="60922"/>
    <lineage>
        <taxon>Bacteria</taxon>
        <taxon>Bacillati</taxon>
        <taxon>Actinomycetota</taxon>
        <taxon>Actinomycetes</taxon>
        <taxon>Micrococcales</taxon>
        <taxon>Sanguibacteraceae</taxon>
        <taxon>Sanguibacter</taxon>
    </lineage>
</organism>
<dbReference type="GO" id="GO:0005576">
    <property type="term" value="C:extracellular region"/>
    <property type="evidence" value="ECO:0007669"/>
    <property type="project" value="UniProtKB-SubCell"/>
</dbReference>
<evidence type="ECO:0000256" key="1">
    <source>
        <dbReference type="ARBA" id="ARBA00004365"/>
    </source>
</evidence>
<keyword evidence="6" id="KW-0975">Bacterial flagellum</keyword>
<dbReference type="AlphaFoldDB" id="A0A853EZE9"/>
<dbReference type="Pfam" id="PF06429">
    <property type="entry name" value="Flg_bbr_C"/>
    <property type="match status" value="1"/>
</dbReference>
<accession>A0A853EZE9</accession>
<dbReference type="InterPro" id="IPR053927">
    <property type="entry name" value="FlgK_helical"/>
</dbReference>
<dbReference type="Pfam" id="PF22638">
    <property type="entry name" value="FlgK_D1"/>
    <property type="match status" value="1"/>
</dbReference>
<dbReference type="GO" id="GO:0009424">
    <property type="term" value="C:bacterial-type flagellum hook"/>
    <property type="evidence" value="ECO:0007669"/>
    <property type="project" value="InterPro"/>
</dbReference>
<evidence type="ECO:0000313" key="10">
    <source>
        <dbReference type="EMBL" id="NYS94653.1"/>
    </source>
</evidence>
<dbReference type="InterPro" id="IPR001444">
    <property type="entry name" value="Flag_bb_rod_N"/>
</dbReference>
<evidence type="ECO:0000259" key="7">
    <source>
        <dbReference type="Pfam" id="PF00460"/>
    </source>
</evidence>
<keyword evidence="10" id="KW-0969">Cilium</keyword>
<reference evidence="10 11" key="1">
    <citation type="submission" date="2020-07" db="EMBL/GenBank/DDBJ databases">
        <title>MOT database genomes.</title>
        <authorList>
            <person name="Joseph S."/>
            <person name="Aduse-Opoku J."/>
            <person name="Hashim A."/>
            <person name="Wade W."/>
            <person name="Curtis M."/>
        </authorList>
    </citation>
    <scope>NUCLEOTIDE SEQUENCE [LARGE SCALE GENOMIC DNA]</scope>
    <source>
        <strain evidence="10 11">DSM 100099</strain>
    </source>
</reference>
<evidence type="ECO:0000313" key="11">
    <source>
        <dbReference type="Proteomes" id="UP000561011"/>
    </source>
</evidence>
<dbReference type="RefSeq" id="WP_179913984.1">
    <property type="nucleotide sequence ID" value="NZ_JACBYE010000039.1"/>
</dbReference>
<keyword evidence="11" id="KW-1185">Reference proteome</keyword>
<sequence>MSTFSGLSTALSSLIAQRQAIEVSGQNLANINTPGYTRQRLEMQSVSAGQGATMFSQGNGIGNGVQGVTVARLGDIFMDARVRTTSSSAEYLAARTDAYKRLESTIAEPGANGISADLDKLWASWSDVVNSPTSDAVGAVLLENSSAVQRSIATGYSAVVTQWDQTRTKAQSLVSDVNSAASSVALLNDQIQQITVSGGNANELIDQRNVLTTALASLAGATVRLQPNGTADVNIGGNPLVTGSTANKIKLVGSQEMVGAAGNQVRVEWDRVPAGTPAPLEGGELAGVLSVLAPADGGAGGLLAESAESYNALATKLATSVNALHSAGADRAGTTGVDFYSLPTDGSPAALGLRVAITSPDKIAVRNPANGANDTSVADAIGQLGASKDGPDSVWSTFVVSTGVKAKSALQSATVAEAARVTAEGLQLAQTSVDQDEESVNMLSFQRAYQGAARVMTAVDEMLDQLINRTGVVGR</sequence>
<dbReference type="SUPFAM" id="SSF64518">
    <property type="entry name" value="Phase 1 flagellin"/>
    <property type="match status" value="1"/>
</dbReference>
<comment type="similarity">
    <text evidence="3">Belongs to the flagella basal body rod proteins family.</text>
</comment>
<protein>
    <recommendedName>
        <fullName evidence="4">Flagellar hook-associated protein 1</fullName>
    </recommendedName>
</protein>
<dbReference type="NCBIfam" id="TIGR02492">
    <property type="entry name" value="flgK_ends"/>
    <property type="match status" value="1"/>
</dbReference>
<comment type="subcellular location">
    <subcellularLocation>
        <location evidence="1">Bacterial flagellum</location>
    </subcellularLocation>
    <subcellularLocation>
        <location evidence="2">Secreted</location>
    </subcellularLocation>
</comment>
<feature type="domain" description="Flagellar hook-associated protein FlgK helical" evidence="9">
    <location>
        <begin position="100"/>
        <end position="340"/>
    </location>
</feature>
<evidence type="ECO:0000256" key="5">
    <source>
        <dbReference type="ARBA" id="ARBA00022525"/>
    </source>
</evidence>
<name>A0A853EZE9_9MICO</name>
<proteinExistence type="inferred from homology"/>
<dbReference type="Proteomes" id="UP000561011">
    <property type="component" value="Unassembled WGS sequence"/>
</dbReference>
<keyword evidence="5" id="KW-0964">Secreted</keyword>
<dbReference type="EMBL" id="JACBYE010000039">
    <property type="protein sequence ID" value="NYS94653.1"/>
    <property type="molecule type" value="Genomic_DNA"/>
</dbReference>
<dbReference type="GO" id="GO:0044780">
    <property type="term" value="P:bacterial-type flagellum assembly"/>
    <property type="evidence" value="ECO:0007669"/>
    <property type="project" value="InterPro"/>
</dbReference>
<evidence type="ECO:0000256" key="6">
    <source>
        <dbReference type="ARBA" id="ARBA00023143"/>
    </source>
</evidence>
<dbReference type="InterPro" id="IPR002371">
    <property type="entry name" value="FlgK"/>
</dbReference>